<dbReference type="OrthoDB" id="46768at2"/>
<dbReference type="Gene3D" id="1.10.10.10">
    <property type="entry name" value="Winged helix-like DNA-binding domain superfamily/Winged helix DNA-binding domain"/>
    <property type="match status" value="1"/>
</dbReference>
<dbReference type="AlphaFoldDB" id="A0A1Y1SAX6"/>
<comment type="caution">
    <text evidence="2">The sequence shown here is derived from an EMBL/GenBank/DDBJ whole genome shotgun (WGS) entry which is preliminary data.</text>
</comment>
<name>A0A1Y1SAX6_9GAMM</name>
<dbReference type="InterPro" id="IPR036388">
    <property type="entry name" value="WH-like_DNA-bd_sf"/>
</dbReference>
<proteinExistence type="predicted"/>
<dbReference type="InterPro" id="IPR036390">
    <property type="entry name" value="WH_DNA-bd_sf"/>
</dbReference>
<dbReference type="EMBL" id="AQQV01000003">
    <property type="protein sequence ID" value="ORE85807.1"/>
    <property type="molecule type" value="Genomic_DNA"/>
</dbReference>
<accession>A0A1Y1SAX6</accession>
<evidence type="ECO:0000313" key="2">
    <source>
        <dbReference type="EMBL" id="ORE85807.1"/>
    </source>
</evidence>
<protein>
    <submittedName>
        <fullName evidence="2">ArsR family transcriptional regulator</fullName>
    </submittedName>
</protein>
<organism evidence="2 3">
    <name type="scientific">Oceanococcus atlanticus</name>
    <dbReference type="NCBI Taxonomy" id="1317117"/>
    <lineage>
        <taxon>Bacteria</taxon>
        <taxon>Pseudomonadati</taxon>
        <taxon>Pseudomonadota</taxon>
        <taxon>Gammaproteobacteria</taxon>
        <taxon>Chromatiales</taxon>
        <taxon>Oceanococcaceae</taxon>
        <taxon>Oceanococcus</taxon>
    </lineage>
</organism>
<dbReference type="InterPro" id="IPR011991">
    <property type="entry name" value="ArsR-like_HTH"/>
</dbReference>
<gene>
    <name evidence="2" type="ORF">ATO7_10958</name>
</gene>
<dbReference type="SMART" id="SM00418">
    <property type="entry name" value="HTH_ARSR"/>
    <property type="match status" value="1"/>
</dbReference>
<dbReference type="PROSITE" id="PS50987">
    <property type="entry name" value="HTH_ARSR_2"/>
    <property type="match status" value="1"/>
</dbReference>
<dbReference type="Proteomes" id="UP000192342">
    <property type="component" value="Unassembled WGS sequence"/>
</dbReference>
<feature type="domain" description="HTH arsR-type" evidence="1">
    <location>
        <begin position="1"/>
        <end position="97"/>
    </location>
</feature>
<dbReference type="GO" id="GO:0003700">
    <property type="term" value="F:DNA-binding transcription factor activity"/>
    <property type="evidence" value="ECO:0007669"/>
    <property type="project" value="InterPro"/>
</dbReference>
<dbReference type="Pfam" id="PF12840">
    <property type="entry name" value="HTH_20"/>
    <property type="match status" value="1"/>
</dbReference>
<sequence length="107" mass="11862">MSAASVYKALGDPIRLEIVRRLASCNSSTLGELSQDLGVSRQGARKQIQVLVSAQLVHLTQCGRITEARLDHATLQQAQQHLDQLGKLWDQRLQALKDFAESHDNDT</sequence>
<dbReference type="PANTHER" id="PTHR38600">
    <property type="entry name" value="TRANSCRIPTIONAL REGULATORY PROTEIN"/>
    <property type="match status" value="1"/>
</dbReference>
<dbReference type="PANTHER" id="PTHR38600:SF1">
    <property type="entry name" value="TRANSCRIPTIONAL REGULATORY PROTEIN"/>
    <property type="match status" value="1"/>
</dbReference>
<dbReference type="RefSeq" id="WP_083561853.1">
    <property type="nucleotide sequence ID" value="NZ_AQQV01000003.1"/>
</dbReference>
<dbReference type="CDD" id="cd00090">
    <property type="entry name" value="HTH_ARSR"/>
    <property type="match status" value="1"/>
</dbReference>
<dbReference type="InterPro" id="IPR001845">
    <property type="entry name" value="HTH_ArsR_DNA-bd_dom"/>
</dbReference>
<dbReference type="SUPFAM" id="SSF46785">
    <property type="entry name" value="Winged helix' DNA-binding domain"/>
    <property type="match status" value="1"/>
</dbReference>
<evidence type="ECO:0000313" key="3">
    <source>
        <dbReference type="Proteomes" id="UP000192342"/>
    </source>
</evidence>
<dbReference type="STRING" id="1317117.ATO7_10958"/>
<reference evidence="2 3" key="1">
    <citation type="submission" date="2013-04" db="EMBL/GenBank/DDBJ databases">
        <title>Oceanococcus atlanticus 22II-S10r2 Genome Sequencing.</title>
        <authorList>
            <person name="Lai Q."/>
            <person name="Li G."/>
            <person name="Shao Z."/>
        </authorList>
    </citation>
    <scope>NUCLEOTIDE SEQUENCE [LARGE SCALE GENOMIC DNA]</scope>
    <source>
        <strain evidence="2 3">22II-S10r2</strain>
    </source>
</reference>
<evidence type="ECO:0000259" key="1">
    <source>
        <dbReference type="PROSITE" id="PS50987"/>
    </source>
</evidence>
<keyword evidence="3" id="KW-1185">Reference proteome</keyword>